<dbReference type="Proteomes" id="UP000184159">
    <property type="component" value="Unassembled WGS sequence"/>
</dbReference>
<evidence type="ECO:0000313" key="2">
    <source>
        <dbReference type="Proteomes" id="UP000184159"/>
    </source>
</evidence>
<dbReference type="Pfam" id="PF11639">
    <property type="entry name" value="HapK"/>
    <property type="match status" value="1"/>
</dbReference>
<organism evidence="1 2">
    <name type="scientific">Vibrio gazogenes DSM 21264 = NBRC 103151</name>
    <dbReference type="NCBI Taxonomy" id="1123492"/>
    <lineage>
        <taxon>Bacteria</taxon>
        <taxon>Pseudomonadati</taxon>
        <taxon>Pseudomonadota</taxon>
        <taxon>Gammaproteobacteria</taxon>
        <taxon>Vibrionales</taxon>
        <taxon>Vibrionaceae</taxon>
        <taxon>Vibrio</taxon>
    </lineage>
</organism>
<dbReference type="EMBL" id="FQUH01000006">
    <property type="protein sequence ID" value="SHF18396.1"/>
    <property type="molecule type" value="Genomic_DNA"/>
</dbReference>
<reference evidence="2" key="1">
    <citation type="submission" date="2016-11" db="EMBL/GenBank/DDBJ databases">
        <authorList>
            <person name="Varghese N."/>
            <person name="Submissions S."/>
        </authorList>
    </citation>
    <scope>NUCLEOTIDE SEQUENCE [LARGE SCALE GENOMIC DNA]</scope>
    <source>
        <strain evidence="2">DSM 21264</strain>
    </source>
</reference>
<proteinExistence type="predicted"/>
<sequence length="104" mass="12120">MKTIVHKIRLKDISLYHEFRDWVIHTDYQACHQLDSVLAFDVIDVSQPADAQFHLIEIIRVSGLEAFERDMQTPIFQSLVARFEQMAEVIEEISGERIGNGYQQ</sequence>
<name>A0A1M4ZLF4_VIBGA</name>
<keyword evidence="2" id="KW-1185">Reference proteome</keyword>
<dbReference type="Gene3D" id="3.30.70.100">
    <property type="match status" value="1"/>
</dbReference>
<evidence type="ECO:0000313" key="1">
    <source>
        <dbReference type="EMBL" id="SHF18396.1"/>
    </source>
</evidence>
<dbReference type="RefSeq" id="WP_072957852.1">
    <property type="nucleotide sequence ID" value="NZ_FQUH01000006.1"/>
</dbReference>
<dbReference type="AlphaFoldDB" id="A0A1M4ZLF4"/>
<protein>
    <submittedName>
        <fullName evidence="1">REDY-like protein HapK</fullName>
    </submittedName>
</protein>
<gene>
    <name evidence="1" type="ORF">SAMN02745781_01644</name>
</gene>
<accession>A0A1M4ZLF4</accession>
<dbReference type="InterPro" id="IPR021667">
    <property type="entry name" value="HapK"/>
</dbReference>